<dbReference type="FunFam" id="3.30.70.270:FF:000001">
    <property type="entry name" value="Diguanylate cyclase domain protein"/>
    <property type="match status" value="1"/>
</dbReference>
<dbReference type="GO" id="GO:0052621">
    <property type="term" value="F:diguanylate cyclase activity"/>
    <property type="evidence" value="ECO:0007669"/>
    <property type="project" value="TreeGrafter"/>
</dbReference>
<dbReference type="NCBIfam" id="TIGR00254">
    <property type="entry name" value="GGDEF"/>
    <property type="match status" value="1"/>
</dbReference>
<dbReference type="Gene3D" id="3.30.70.270">
    <property type="match status" value="1"/>
</dbReference>
<protein>
    <submittedName>
        <fullName evidence="2">Putative Diguanylate cyclase</fullName>
    </submittedName>
</protein>
<dbReference type="AlphaFoldDB" id="A0A212JM40"/>
<dbReference type="PROSITE" id="PS50887">
    <property type="entry name" value="GGDEF"/>
    <property type="match status" value="1"/>
</dbReference>
<gene>
    <name evidence="2" type="ORF">KL86DPRO_11794</name>
</gene>
<name>A0A212JM40_9DELT</name>
<accession>A0A212JM40</accession>
<dbReference type="SMART" id="SM00267">
    <property type="entry name" value="GGDEF"/>
    <property type="match status" value="1"/>
</dbReference>
<dbReference type="Pfam" id="PF00990">
    <property type="entry name" value="GGDEF"/>
    <property type="match status" value="1"/>
</dbReference>
<dbReference type="PANTHER" id="PTHR45138:SF24">
    <property type="entry name" value="DIGUANYLATE CYCLASE DGCC-RELATED"/>
    <property type="match status" value="1"/>
</dbReference>
<dbReference type="GO" id="GO:1902201">
    <property type="term" value="P:negative regulation of bacterial-type flagellum-dependent cell motility"/>
    <property type="evidence" value="ECO:0007669"/>
    <property type="project" value="TreeGrafter"/>
</dbReference>
<dbReference type="GO" id="GO:0043709">
    <property type="term" value="P:cell adhesion involved in single-species biofilm formation"/>
    <property type="evidence" value="ECO:0007669"/>
    <property type="project" value="TreeGrafter"/>
</dbReference>
<evidence type="ECO:0000259" key="1">
    <source>
        <dbReference type="PROSITE" id="PS50887"/>
    </source>
</evidence>
<dbReference type="SUPFAM" id="SSF55073">
    <property type="entry name" value="Nucleotide cyclase"/>
    <property type="match status" value="1"/>
</dbReference>
<organism evidence="2">
    <name type="scientific">uncultured delta proteobacterium</name>
    <dbReference type="NCBI Taxonomy" id="34034"/>
    <lineage>
        <taxon>Bacteria</taxon>
        <taxon>Deltaproteobacteria</taxon>
        <taxon>environmental samples</taxon>
    </lineage>
</organism>
<dbReference type="InterPro" id="IPR050469">
    <property type="entry name" value="Diguanylate_Cyclase"/>
</dbReference>
<proteinExistence type="predicted"/>
<sequence length="287" mass="32420">MPQKPPDFSALNLEPQLIKKLEDVLRKIQEKIAVERSPGHKFALIHLVEELSLEEWHSIASQLELHGWLALPLDKEDGVPLERLRQTLEELTRQRDHDFLTGLANRRLFDRMAHQELQRALRTETPLSLVMIDIDDFKDVNDTYGHAVGDKVLAALGDLLEKSLRAYDLAARLGGEEFCLMLPGATSIQAYDLAMRILDDFRAVHFESASGERFSCTFSAGVATSRNRPGRDTVTDLLRQADDFLYQAKSLGKNRVCTMVARHVVSENPALVQVAEKQFLFTGKMAQ</sequence>
<dbReference type="InterPro" id="IPR000160">
    <property type="entry name" value="GGDEF_dom"/>
</dbReference>
<reference evidence="2" key="1">
    <citation type="submission" date="2016-04" db="EMBL/GenBank/DDBJ databases">
        <authorList>
            <person name="Evans L.H."/>
            <person name="Alamgir A."/>
            <person name="Owens N."/>
            <person name="Weber N.D."/>
            <person name="Virtaneva K."/>
            <person name="Barbian K."/>
            <person name="Babar A."/>
            <person name="Rosenke K."/>
        </authorList>
    </citation>
    <scope>NUCLEOTIDE SEQUENCE</scope>
    <source>
        <strain evidence="2">86</strain>
    </source>
</reference>
<dbReference type="PANTHER" id="PTHR45138">
    <property type="entry name" value="REGULATORY COMPONENTS OF SENSORY TRANSDUCTION SYSTEM"/>
    <property type="match status" value="1"/>
</dbReference>
<dbReference type="EMBL" id="FLUQ01000001">
    <property type="protein sequence ID" value="SBW00497.1"/>
    <property type="molecule type" value="Genomic_DNA"/>
</dbReference>
<feature type="domain" description="GGDEF" evidence="1">
    <location>
        <begin position="125"/>
        <end position="261"/>
    </location>
</feature>
<dbReference type="CDD" id="cd01949">
    <property type="entry name" value="GGDEF"/>
    <property type="match status" value="1"/>
</dbReference>
<dbReference type="GO" id="GO:0005886">
    <property type="term" value="C:plasma membrane"/>
    <property type="evidence" value="ECO:0007669"/>
    <property type="project" value="TreeGrafter"/>
</dbReference>
<dbReference type="InterPro" id="IPR029787">
    <property type="entry name" value="Nucleotide_cyclase"/>
</dbReference>
<dbReference type="InterPro" id="IPR043128">
    <property type="entry name" value="Rev_trsase/Diguanyl_cyclase"/>
</dbReference>
<evidence type="ECO:0000313" key="2">
    <source>
        <dbReference type="EMBL" id="SBW00497.1"/>
    </source>
</evidence>